<feature type="compositionally biased region" description="Polar residues" evidence="1">
    <location>
        <begin position="126"/>
        <end position="144"/>
    </location>
</feature>
<dbReference type="EMBL" id="JAYMYR010000009">
    <property type="protein sequence ID" value="KAK7342805.1"/>
    <property type="molecule type" value="Genomic_DNA"/>
</dbReference>
<sequence length="192" mass="21131">MLLRLDPLIEEFDGQALTFGGDVSNEADVKALIKTTDDPWGTVDVLINKSFPTYLHCLSIHQLFPKGQLSVDVNVMKQSRSESEFHTSLSLPPSEIQKNVPSNSNIKVQKTESPPPPSKPPTQTTGKIASSNSNINVQRINSDPHTPPSSSPTQTQKNVPRSSDIEAQKNEESSSTHLEMVRGHDEIIHTEL</sequence>
<dbReference type="InterPro" id="IPR036291">
    <property type="entry name" value="NAD(P)-bd_dom_sf"/>
</dbReference>
<reference evidence="2 3" key="1">
    <citation type="submission" date="2024-01" db="EMBL/GenBank/DDBJ databases">
        <title>The genomes of 5 underutilized Papilionoideae crops provide insights into root nodulation and disease resistanc.</title>
        <authorList>
            <person name="Jiang F."/>
        </authorList>
    </citation>
    <scope>NUCLEOTIDE SEQUENCE [LARGE SCALE GENOMIC DNA]</scope>
    <source>
        <strain evidence="2">JINMINGXINNONG_FW02</strain>
        <tissue evidence="2">Leaves</tissue>
    </source>
</reference>
<dbReference type="Proteomes" id="UP001374584">
    <property type="component" value="Unassembled WGS sequence"/>
</dbReference>
<accession>A0AAN9LUS2</accession>
<evidence type="ECO:0000313" key="3">
    <source>
        <dbReference type="Proteomes" id="UP001374584"/>
    </source>
</evidence>
<gene>
    <name evidence="2" type="ORF">VNO80_25761</name>
</gene>
<keyword evidence="3" id="KW-1185">Reference proteome</keyword>
<protein>
    <submittedName>
        <fullName evidence="2">Uncharacterized protein</fullName>
    </submittedName>
</protein>
<dbReference type="SUPFAM" id="SSF51735">
    <property type="entry name" value="NAD(P)-binding Rossmann-fold domains"/>
    <property type="match status" value="1"/>
</dbReference>
<evidence type="ECO:0000256" key="1">
    <source>
        <dbReference type="SAM" id="MobiDB-lite"/>
    </source>
</evidence>
<evidence type="ECO:0000313" key="2">
    <source>
        <dbReference type="EMBL" id="KAK7342805.1"/>
    </source>
</evidence>
<feature type="region of interest" description="Disordered" evidence="1">
    <location>
        <begin position="84"/>
        <end position="192"/>
    </location>
</feature>
<comment type="caution">
    <text evidence="2">The sequence shown here is derived from an EMBL/GenBank/DDBJ whole genome shotgun (WGS) entry which is preliminary data.</text>
</comment>
<organism evidence="2 3">
    <name type="scientific">Phaseolus coccineus</name>
    <name type="common">Scarlet runner bean</name>
    <name type="synonym">Phaseolus multiflorus</name>
    <dbReference type="NCBI Taxonomy" id="3886"/>
    <lineage>
        <taxon>Eukaryota</taxon>
        <taxon>Viridiplantae</taxon>
        <taxon>Streptophyta</taxon>
        <taxon>Embryophyta</taxon>
        <taxon>Tracheophyta</taxon>
        <taxon>Spermatophyta</taxon>
        <taxon>Magnoliopsida</taxon>
        <taxon>eudicotyledons</taxon>
        <taxon>Gunneridae</taxon>
        <taxon>Pentapetalae</taxon>
        <taxon>rosids</taxon>
        <taxon>fabids</taxon>
        <taxon>Fabales</taxon>
        <taxon>Fabaceae</taxon>
        <taxon>Papilionoideae</taxon>
        <taxon>50 kb inversion clade</taxon>
        <taxon>NPAAA clade</taxon>
        <taxon>indigoferoid/millettioid clade</taxon>
        <taxon>Phaseoleae</taxon>
        <taxon>Phaseolus</taxon>
    </lineage>
</organism>
<name>A0AAN9LUS2_PHACN</name>
<feature type="compositionally biased region" description="Basic and acidic residues" evidence="1">
    <location>
        <begin position="163"/>
        <end position="192"/>
    </location>
</feature>
<feature type="compositionally biased region" description="Polar residues" evidence="1">
    <location>
        <begin position="86"/>
        <end position="108"/>
    </location>
</feature>
<dbReference type="AlphaFoldDB" id="A0AAN9LUS2"/>
<proteinExistence type="predicted"/>